<evidence type="ECO:0000313" key="3">
    <source>
        <dbReference type="Proteomes" id="UP001232343"/>
    </source>
</evidence>
<evidence type="ECO:0000313" key="2">
    <source>
        <dbReference type="EMBL" id="MDQ0343481.1"/>
    </source>
</evidence>
<keyword evidence="1" id="KW-1133">Transmembrane helix</keyword>
<keyword evidence="1" id="KW-0812">Transmembrane</keyword>
<name>A0ABU0D537_9BACI</name>
<accession>A0ABU0D537</accession>
<dbReference type="Proteomes" id="UP001232343">
    <property type="component" value="Unassembled WGS sequence"/>
</dbReference>
<evidence type="ECO:0000256" key="1">
    <source>
        <dbReference type="SAM" id="Phobius"/>
    </source>
</evidence>
<sequence length="90" mass="10506">MEFLNIFIIIVVFTVLYSINIYLPKKKYLKYVISLIFFFVGVVGWVYVWFGSGWLITGIISTLFLVLSLLSFVFTIGLDLYTYAKSKRIK</sequence>
<reference evidence="2 3" key="1">
    <citation type="submission" date="2023-07" db="EMBL/GenBank/DDBJ databases">
        <title>Genomic Encyclopedia of Type Strains, Phase IV (KMG-IV): sequencing the most valuable type-strain genomes for metagenomic binning, comparative biology and taxonomic classification.</title>
        <authorList>
            <person name="Goeker M."/>
        </authorList>
    </citation>
    <scope>NUCLEOTIDE SEQUENCE [LARGE SCALE GENOMIC DNA]</scope>
    <source>
        <strain evidence="2 3">DSM 27848</strain>
    </source>
</reference>
<organism evidence="2 3">
    <name type="scientific">Lederbergia wuyishanensis</name>
    <dbReference type="NCBI Taxonomy" id="1347903"/>
    <lineage>
        <taxon>Bacteria</taxon>
        <taxon>Bacillati</taxon>
        <taxon>Bacillota</taxon>
        <taxon>Bacilli</taxon>
        <taxon>Bacillales</taxon>
        <taxon>Bacillaceae</taxon>
        <taxon>Lederbergia</taxon>
    </lineage>
</organism>
<feature type="transmembrane region" description="Helical" evidence="1">
    <location>
        <begin position="6"/>
        <end position="23"/>
    </location>
</feature>
<dbReference type="RefSeq" id="WP_244683172.1">
    <property type="nucleotide sequence ID" value="NZ_JALIRM010000015.1"/>
</dbReference>
<protein>
    <submittedName>
        <fullName evidence="2">Glucan phosphoethanolaminetransferase (Alkaline phosphatase superfamily)</fullName>
    </submittedName>
</protein>
<feature type="transmembrane region" description="Helical" evidence="1">
    <location>
        <begin position="54"/>
        <end position="81"/>
    </location>
</feature>
<gene>
    <name evidence="2" type="ORF">J2S14_002296</name>
</gene>
<comment type="caution">
    <text evidence="2">The sequence shown here is derived from an EMBL/GenBank/DDBJ whole genome shotgun (WGS) entry which is preliminary data.</text>
</comment>
<feature type="transmembrane region" description="Helical" evidence="1">
    <location>
        <begin position="28"/>
        <end position="48"/>
    </location>
</feature>
<keyword evidence="3" id="KW-1185">Reference proteome</keyword>
<dbReference type="EMBL" id="JAUSUO010000005">
    <property type="protein sequence ID" value="MDQ0343481.1"/>
    <property type="molecule type" value="Genomic_DNA"/>
</dbReference>
<proteinExistence type="predicted"/>
<keyword evidence="1" id="KW-0472">Membrane</keyword>